<evidence type="ECO:0000256" key="1">
    <source>
        <dbReference type="SAM" id="SignalP"/>
    </source>
</evidence>
<feature type="signal peptide" evidence="1">
    <location>
        <begin position="1"/>
        <end position="24"/>
    </location>
</feature>
<dbReference type="AlphaFoldDB" id="A0A920C521"/>
<protein>
    <recommendedName>
        <fullName evidence="4">DUF3888 domain-containing protein</fullName>
    </recommendedName>
</protein>
<name>A0A920C521_9BACI</name>
<feature type="chain" id="PRO_5038000572" description="DUF3888 domain-containing protein" evidence="1">
    <location>
        <begin position="25"/>
        <end position="253"/>
    </location>
</feature>
<comment type="caution">
    <text evidence="2">The sequence shown here is derived from an EMBL/GenBank/DDBJ whole genome shotgun (WGS) entry which is preliminary data.</text>
</comment>
<evidence type="ECO:0008006" key="4">
    <source>
        <dbReference type="Google" id="ProtNLM"/>
    </source>
</evidence>
<reference evidence="2" key="1">
    <citation type="submission" date="2021-03" db="EMBL/GenBank/DDBJ databases">
        <title>Antimicrobial resistance genes in bacteria isolated from Japanese honey, and their potential for conferring macrolide and lincosamide resistance in the American foulbrood pathogen Paenibacillus larvae.</title>
        <authorList>
            <person name="Okamoto M."/>
            <person name="Kumagai M."/>
            <person name="Kanamori H."/>
            <person name="Takamatsu D."/>
        </authorList>
    </citation>
    <scope>NUCLEOTIDE SEQUENCE</scope>
    <source>
        <strain evidence="2">J43TS3</strain>
    </source>
</reference>
<dbReference type="EMBL" id="BORP01000001">
    <property type="protein sequence ID" value="GIO26336.1"/>
    <property type="molecule type" value="Genomic_DNA"/>
</dbReference>
<dbReference type="Proteomes" id="UP000676917">
    <property type="component" value="Unassembled WGS sequence"/>
</dbReference>
<sequence>MTRKFFLVLSIWLLIMLFQPNSTNAEKNIIDNRLLLDTLVTLLNPYISGSIEHYYGYHKSYGLHDIKILDISREEESEFSFTVKIQVNTFDEAHNPPYGKEIIILEVDVDKVRVIKFIHEGDVWERKITDFYEEVISDIIQTYKLNLNSFKKLNYEQLTFKSEKQKEYKSLSDIVTEIIENELTTEISTPYNPYKNVIAPVTFIKGNQGYILFKKADGTNIVIEVFKLNDKWVVVNKESKQGMKMKYALLWYM</sequence>
<proteinExistence type="predicted"/>
<keyword evidence="3" id="KW-1185">Reference proteome</keyword>
<dbReference type="Pfam" id="PF13027">
    <property type="entry name" value="DUF3888"/>
    <property type="match status" value="1"/>
</dbReference>
<keyword evidence="1" id="KW-0732">Signal</keyword>
<accession>A0A920C521</accession>
<evidence type="ECO:0000313" key="3">
    <source>
        <dbReference type="Proteomes" id="UP000676917"/>
    </source>
</evidence>
<gene>
    <name evidence="2" type="ORF">J43TS3_09470</name>
</gene>
<organism evidence="2 3">
    <name type="scientific">Ornithinibacillus bavariensis</name>
    <dbReference type="NCBI Taxonomy" id="545502"/>
    <lineage>
        <taxon>Bacteria</taxon>
        <taxon>Bacillati</taxon>
        <taxon>Bacillota</taxon>
        <taxon>Bacilli</taxon>
        <taxon>Bacillales</taxon>
        <taxon>Bacillaceae</taxon>
        <taxon>Ornithinibacillus</taxon>
    </lineage>
</organism>
<dbReference type="InterPro" id="IPR024984">
    <property type="entry name" value="DUF3888"/>
</dbReference>
<evidence type="ECO:0000313" key="2">
    <source>
        <dbReference type="EMBL" id="GIO26336.1"/>
    </source>
</evidence>
<dbReference type="RefSeq" id="WP_212919811.1">
    <property type="nucleotide sequence ID" value="NZ_BORP01000001.1"/>
</dbReference>